<evidence type="ECO:0000313" key="3">
    <source>
        <dbReference type="Proteomes" id="UP001558613"/>
    </source>
</evidence>
<proteinExistence type="predicted"/>
<feature type="region of interest" description="Disordered" evidence="1">
    <location>
        <begin position="62"/>
        <end position="110"/>
    </location>
</feature>
<accession>A0ABR3MUZ3</accession>
<feature type="compositionally biased region" description="Polar residues" evidence="1">
    <location>
        <begin position="84"/>
        <end position="110"/>
    </location>
</feature>
<comment type="caution">
    <text evidence="2">The sequence shown here is derived from an EMBL/GenBank/DDBJ whole genome shotgun (WGS) entry which is preliminary data.</text>
</comment>
<sequence length="110" mass="12419">MEPYQTTVSPQAPSEPKLQPPLPQRARLWTEMTKWELTESIHLQFPHHSEDALRKRLQKLGWTPTSDMSSSGSRKPETILEDQPSPSLQTPGQNLNIQTSGSKSRTISLT</sequence>
<feature type="compositionally biased region" description="Polar residues" evidence="1">
    <location>
        <begin position="1"/>
        <end position="12"/>
    </location>
</feature>
<gene>
    <name evidence="2" type="ORF">QQF64_033805</name>
</gene>
<evidence type="ECO:0000256" key="1">
    <source>
        <dbReference type="SAM" id="MobiDB-lite"/>
    </source>
</evidence>
<feature type="compositionally biased region" description="Polar residues" evidence="1">
    <location>
        <begin position="63"/>
        <end position="73"/>
    </location>
</feature>
<protein>
    <recommendedName>
        <fullName evidence="4">Clr5 domain-containing protein</fullName>
    </recommendedName>
</protein>
<organism evidence="2 3">
    <name type="scientific">Cirrhinus molitorella</name>
    <name type="common">mud carp</name>
    <dbReference type="NCBI Taxonomy" id="172907"/>
    <lineage>
        <taxon>Eukaryota</taxon>
        <taxon>Metazoa</taxon>
        <taxon>Chordata</taxon>
        <taxon>Craniata</taxon>
        <taxon>Vertebrata</taxon>
        <taxon>Euteleostomi</taxon>
        <taxon>Actinopterygii</taxon>
        <taxon>Neopterygii</taxon>
        <taxon>Teleostei</taxon>
        <taxon>Ostariophysi</taxon>
        <taxon>Cypriniformes</taxon>
        <taxon>Cyprinidae</taxon>
        <taxon>Labeoninae</taxon>
        <taxon>Labeonini</taxon>
        <taxon>Cirrhinus</taxon>
    </lineage>
</organism>
<keyword evidence="3" id="KW-1185">Reference proteome</keyword>
<dbReference type="Proteomes" id="UP001558613">
    <property type="component" value="Unassembled WGS sequence"/>
</dbReference>
<feature type="region of interest" description="Disordered" evidence="1">
    <location>
        <begin position="1"/>
        <end position="23"/>
    </location>
</feature>
<reference evidence="2 3" key="1">
    <citation type="submission" date="2023-09" db="EMBL/GenBank/DDBJ databases">
        <authorList>
            <person name="Wang M."/>
        </authorList>
    </citation>
    <scope>NUCLEOTIDE SEQUENCE [LARGE SCALE GENOMIC DNA]</scope>
    <source>
        <strain evidence="2">GT-2023</strain>
        <tissue evidence="2">Liver</tissue>
    </source>
</reference>
<name>A0ABR3MUZ3_9TELE</name>
<evidence type="ECO:0008006" key="4">
    <source>
        <dbReference type="Google" id="ProtNLM"/>
    </source>
</evidence>
<evidence type="ECO:0000313" key="2">
    <source>
        <dbReference type="EMBL" id="KAL1268442.1"/>
    </source>
</evidence>
<dbReference type="EMBL" id="JAYMGO010000009">
    <property type="protein sequence ID" value="KAL1268442.1"/>
    <property type="molecule type" value="Genomic_DNA"/>
</dbReference>